<reference evidence="1 2" key="1">
    <citation type="submission" date="2017-02" db="EMBL/GenBank/DDBJ databases">
        <title>Draft genome of Acidibacillus ferrooxidans Huett2.</title>
        <authorList>
            <person name="Schopf S."/>
        </authorList>
    </citation>
    <scope>NUCLEOTIDE SEQUENCE [LARGE SCALE GENOMIC DNA]</scope>
    <source>
        <strain evidence="1 2">Huett2</strain>
    </source>
</reference>
<organism evidence="1 2">
    <name type="scientific">Ferroacidibacillus organovorans</name>
    <dbReference type="NCBI Taxonomy" id="1765683"/>
    <lineage>
        <taxon>Bacteria</taxon>
        <taxon>Bacillati</taxon>
        <taxon>Bacillota</taxon>
        <taxon>Bacilli</taxon>
        <taxon>Bacillales</taxon>
        <taxon>Alicyclobacillaceae</taxon>
        <taxon>Ferroacidibacillus</taxon>
    </lineage>
</organism>
<proteinExistence type="predicted"/>
<protein>
    <submittedName>
        <fullName evidence="1">Uncharacterized protein</fullName>
    </submittedName>
</protein>
<sequence length="77" mass="8875">MLFHNKIKTIDLLFKHCKPEFSSASFNEWLEGSTSVMEGLQKSVQFLRDHPLMPSDLRDYGILMDKESGELTEIQVS</sequence>
<name>A0A1V4EVS6_9BACL</name>
<accession>A0A1V4EVS6</accession>
<gene>
    <name evidence="1" type="ORF">B2M26_03320</name>
</gene>
<evidence type="ECO:0000313" key="1">
    <source>
        <dbReference type="EMBL" id="OPG17043.1"/>
    </source>
</evidence>
<dbReference type="GO" id="GO:0008270">
    <property type="term" value="F:zinc ion binding"/>
    <property type="evidence" value="ECO:0007669"/>
    <property type="project" value="InterPro"/>
</dbReference>
<dbReference type="InterPro" id="IPR036874">
    <property type="entry name" value="Carbonic_anhydrase_sf"/>
</dbReference>
<dbReference type="EMBL" id="MWPS01000008">
    <property type="protein sequence ID" value="OPG17043.1"/>
    <property type="molecule type" value="Genomic_DNA"/>
</dbReference>
<comment type="caution">
    <text evidence="1">The sequence shown here is derived from an EMBL/GenBank/DDBJ whole genome shotgun (WGS) entry which is preliminary data.</text>
</comment>
<dbReference type="SUPFAM" id="SSF53056">
    <property type="entry name" value="beta-carbonic anhydrase, cab"/>
    <property type="match status" value="1"/>
</dbReference>
<dbReference type="AlphaFoldDB" id="A0A1V4EVS6"/>
<evidence type="ECO:0000313" key="2">
    <source>
        <dbReference type="Proteomes" id="UP000190229"/>
    </source>
</evidence>
<dbReference type="GO" id="GO:0004089">
    <property type="term" value="F:carbonate dehydratase activity"/>
    <property type="evidence" value="ECO:0007669"/>
    <property type="project" value="InterPro"/>
</dbReference>
<keyword evidence="2" id="KW-1185">Reference proteome</keyword>
<dbReference type="Proteomes" id="UP000190229">
    <property type="component" value="Unassembled WGS sequence"/>
</dbReference>